<reference evidence="15" key="1">
    <citation type="submission" date="2017-08" db="EMBL/GenBank/DDBJ databases">
        <title>A dynamic microbial community with high functional redundancy inhabits the cold, oxic subseafloor aquifer.</title>
        <authorList>
            <person name="Tully B.J."/>
            <person name="Wheat C.G."/>
            <person name="Glazer B.T."/>
            <person name="Huber J.A."/>
        </authorList>
    </citation>
    <scope>NUCLEOTIDE SEQUENCE [LARGE SCALE GENOMIC DNA]</scope>
</reference>
<dbReference type="NCBIfam" id="TIGR00204">
    <property type="entry name" value="dxs"/>
    <property type="match status" value="1"/>
</dbReference>
<keyword evidence="6 11" id="KW-0460">Magnesium</keyword>
<comment type="cofactor">
    <cofactor evidence="11">
        <name>thiamine diphosphate</name>
        <dbReference type="ChEBI" id="CHEBI:58937"/>
    </cofactor>
    <text evidence="11">Binds 1 thiamine pyrophosphate per subunit.</text>
</comment>
<feature type="binding site" evidence="11">
    <location>
        <position position="185"/>
    </location>
    <ligand>
        <name>thiamine diphosphate</name>
        <dbReference type="ChEBI" id="CHEBI:58937"/>
    </ligand>
</feature>
<gene>
    <name evidence="11" type="primary">dxs</name>
    <name evidence="14" type="ORF">COA71_02665</name>
    <name evidence="13" type="ORF">COA71_07455</name>
</gene>
<dbReference type="SUPFAM" id="SSF52922">
    <property type="entry name" value="TK C-terminal domain-like"/>
    <property type="match status" value="1"/>
</dbReference>
<dbReference type="FunFam" id="3.40.50.970:FF:000005">
    <property type="entry name" value="1-deoxy-D-xylulose-5-phosphate synthase"/>
    <property type="match status" value="1"/>
</dbReference>
<dbReference type="PROSITE" id="PS00802">
    <property type="entry name" value="TRANSKETOLASE_2"/>
    <property type="match status" value="1"/>
</dbReference>
<dbReference type="InterPro" id="IPR009014">
    <property type="entry name" value="Transketo_C/PFOR_II"/>
</dbReference>
<feature type="binding site" evidence="11">
    <location>
        <position position="292"/>
    </location>
    <ligand>
        <name>thiamine diphosphate</name>
        <dbReference type="ChEBI" id="CHEBI:58937"/>
    </ligand>
</feature>
<evidence type="ECO:0000256" key="5">
    <source>
        <dbReference type="ARBA" id="ARBA00022723"/>
    </source>
</evidence>
<dbReference type="CDD" id="cd02007">
    <property type="entry name" value="TPP_DXS"/>
    <property type="match status" value="1"/>
</dbReference>
<evidence type="ECO:0000256" key="2">
    <source>
        <dbReference type="ARBA" id="ARBA00011081"/>
    </source>
</evidence>
<dbReference type="PANTHER" id="PTHR43322:SF5">
    <property type="entry name" value="1-DEOXY-D-XYLULOSE-5-PHOSPHATE SYNTHASE, CHLOROPLASTIC"/>
    <property type="match status" value="1"/>
</dbReference>
<evidence type="ECO:0000256" key="7">
    <source>
        <dbReference type="ARBA" id="ARBA00022977"/>
    </source>
</evidence>
<feature type="binding site" evidence="11">
    <location>
        <begin position="125"/>
        <end position="127"/>
    </location>
    <ligand>
        <name>thiamine diphosphate</name>
        <dbReference type="ChEBI" id="CHEBI:58937"/>
    </ligand>
</feature>
<comment type="cofactor">
    <cofactor evidence="11">
        <name>Mg(2+)</name>
        <dbReference type="ChEBI" id="CHEBI:18420"/>
    </cofactor>
    <text evidence="11">Binds 1 Mg(2+) ion per subunit.</text>
</comment>
<dbReference type="GO" id="GO:0009228">
    <property type="term" value="P:thiamine biosynthetic process"/>
    <property type="evidence" value="ECO:0007669"/>
    <property type="project" value="UniProtKB-UniRule"/>
</dbReference>
<comment type="similarity">
    <text evidence="2 11">Belongs to the transketolase family. DXPS subfamily.</text>
</comment>
<evidence type="ECO:0000256" key="11">
    <source>
        <dbReference type="HAMAP-Rule" id="MF_00315"/>
    </source>
</evidence>
<evidence type="ECO:0000256" key="6">
    <source>
        <dbReference type="ARBA" id="ARBA00022842"/>
    </source>
</evidence>
<evidence type="ECO:0000256" key="10">
    <source>
        <dbReference type="ARBA" id="ARBA00055605"/>
    </source>
</evidence>
<evidence type="ECO:0000256" key="4">
    <source>
        <dbReference type="ARBA" id="ARBA00022679"/>
    </source>
</evidence>
<feature type="binding site" evidence="11">
    <location>
        <position position="377"/>
    </location>
    <ligand>
        <name>thiamine diphosphate</name>
        <dbReference type="ChEBI" id="CHEBI:58937"/>
    </ligand>
</feature>
<dbReference type="FunFam" id="3.40.50.920:FF:000002">
    <property type="entry name" value="1-deoxy-D-xylulose-5-phosphate synthase"/>
    <property type="match status" value="1"/>
</dbReference>
<comment type="caution">
    <text evidence="14">The sequence shown here is derived from an EMBL/GenBank/DDBJ whole genome shotgun (WGS) entry which is preliminary data.</text>
</comment>
<feature type="domain" description="Transketolase-like pyrimidine-binding" evidence="12">
    <location>
        <begin position="326"/>
        <end position="490"/>
    </location>
</feature>
<keyword evidence="9 11" id="KW-0414">Isoprene biosynthesis</keyword>
<dbReference type="GO" id="GO:0030976">
    <property type="term" value="F:thiamine pyrophosphate binding"/>
    <property type="evidence" value="ECO:0007669"/>
    <property type="project" value="UniProtKB-UniRule"/>
</dbReference>
<proteinExistence type="inferred from homology"/>
<dbReference type="HAMAP" id="MF_00315">
    <property type="entry name" value="DXP_synth"/>
    <property type="match status" value="1"/>
</dbReference>
<dbReference type="SMART" id="SM00861">
    <property type="entry name" value="Transket_pyr"/>
    <property type="match status" value="1"/>
</dbReference>
<dbReference type="GO" id="GO:0000287">
    <property type="term" value="F:magnesium ion binding"/>
    <property type="evidence" value="ECO:0007669"/>
    <property type="project" value="UniProtKB-UniRule"/>
</dbReference>
<sequence length="636" mass="69524">MFEEIPQQRPQTTLLDNIDSPADLRELDSSKLEELAQELRAYLLYCVGKTGGHFGAGLGVVELTIALHYVFNTPEDRLVWDVGHQSYPHKILTGRRERMLSIRQKDGLAAFNNRQESEYDTFGVGHSSTSISAALGMMMAARKSESERKVVAIIGDGAMTAGMAFEALNHAGELDDDILVILNDNNMSISKNVGGLSSYFARMWASKPYNFLRSGSKKVLSKVPPAWKAAHRAEEYMKGMVSPATIFEELGFNYFGLIDGHDVGGLVDILNNIKNLRGPLLLHIVTQKGKGYLPAEEDPYGMHALNKLASADELKQEQQQEKNTAPTYSKIFGQWLCEMASVDPKLMAITPAMGEGSGMREFEENFPEQFFDVAIAEQHAVTFAAGMACDGLKPIVAIYSTFLQRAYDQLIHDVALQNLDILFAIDRAGLVGEDGPTHAGSFDLSYLRCIPNLIVMAPSDENEARHMLYTGYHFPGPAAVRYPRGKATGCAQDADLKQLDIGKAVVKKQGEKVAILVFGTLLQVANNSAEELNATLVDMRFVKPIDETLLEKLAKTHQLLVTVEENVIKGGAGSAVNEFLATLESEVEGSKAQVINLGLPDEFLDHGKAELMLAECGLDSAGITAAIVKKLPELLS</sequence>
<dbReference type="Pfam" id="PF13292">
    <property type="entry name" value="DXP_synthase_N"/>
    <property type="match status" value="1"/>
</dbReference>
<name>A0A2A5CK91_9GAMM</name>
<keyword evidence="7 11" id="KW-0784">Thiamine biosynthesis</keyword>
<protein>
    <recommendedName>
        <fullName evidence="11">1-deoxy-D-xylulose-5-phosphate synthase</fullName>
        <ecNumber evidence="11">2.2.1.7</ecNumber>
    </recommendedName>
    <alternativeName>
        <fullName evidence="11">1-deoxyxylulose-5-phosphate synthase</fullName>
        <shortName evidence="11">DXP synthase</shortName>
        <shortName evidence="11">DXPS</shortName>
    </alternativeName>
</protein>
<evidence type="ECO:0000313" key="13">
    <source>
        <dbReference type="EMBL" id="PCJ41836.1"/>
    </source>
</evidence>
<dbReference type="GO" id="GO:0008661">
    <property type="term" value="F:1-deoxy-D-xylulose-5-phosphate synthase activity"/>
    <property type="evidence" value="ECO:0007669"/>
    <property type="project" value="UniProtKB-UniRule"/>
</dbReference>
<dbReference type="UniPathway" id="UPA00064">
    <property type="reaction ID" value="UER00091"/>
</dbReference>
<comment type="pathway">
    <text evidence="1 11">Metabolic intermediate biosynthesis; 1-deoxy-D-xylulose 5-phosphate biosynthesis; 1-deoxy-D-xylulose 5-phosphate from D-glyceraldehyde 3-phosphate and pyruvate: step 1/1.</text>
</comment>
<dbReference type="Gene3D" id="3.40.50.970">
    <property type="match status" value="2"/>
</dbReference>
<reference evidence="14" key="2">
    <citation type="journal article" date="2018" name="ISME J.">
        <title>A dynamic microbial community with high functional redundancy inhabits the cold, oxic subseafloor aquifer.</title>
        <authorList>
            <person name="Tully B.J."/>
            <person name="Wheat C.G."/>
            <person name="Glazer B.T."/>
            <person name="Huber J.A."/>
        </authorList>
    </citation>
    <scope>NUCLEOTIDE SEQUENCE</scope>
    <source>
        <strain evidence="14">NORP41</strain>
    </source>
</reference>
<dbReference type="GO" id="GO:0005829">
    <property type="term" value="C:cytosol"/>
    <property type="evidence" value="ECO:0007669"/>
    <property type="project" value="TreeGrafter"/>
</dbReference>
<accession>A0A2A5CK91</accession>
<comment type="function">
    <text evidence="10 11">Catalyzes the acyloin condensation reaction between C atoms 2 and 3 of pyruvate and glyceraldehyde 3-phosphate to yield 1-deoxy-D-xylulose-5-phosphate (DXP).</text>
</comment>
<dbReference type="Pfam" id="PF02780">
    <property type="entry name" value="Transketolase_C"/>
    <property type="match status" value="1"/>
</dbReference>
<dbReference type="PANTHER" id="PTHR43322">
    <property type="entry name" value="1-D-DEOXYXYLULOSE 5-PHOSPHATE SYNTHASE-RELATED"/>
    <property type="match status" value="1"/>
</dbReference>
<keyword evidence="8 11" id="KW-0786">Thiamine pyrophosphate</keyword>
<evidence type="ECO:0000256" key="8">
    <source>
        <dbReference type="ARBA" id="ARBA00023052"/>
    </source>
</evidence>
<evidence type="ECO:0000256" key="1">
    <source>
        <dbReference type="ARBA" id="ARBA00004980"/>
    </source>
</evidence>
<keyword evidence="4 11" id="KW-0808">Transferase</keyword>
<dbReference type="InterPro" id="IPR033248">
    <property type="entry name" value="Transketolase_C"/>
</dbReference>
<organism evidence="14 15">
    <name type="scientific">SAR86 cluster bacterium</name>
    <dbReference type="NCBI Taxonomy" id="2030880"/>
    <lineage>
        <taxon>Bacteria</taxon>
        <taxon>Pseudomonadati</taxon>
        <taxon>Pseudomonadota</taxon>
        <taxon>Gammaproteobacteria</taxon>
        <taxon>SAR86 cluster</taxon>
    </lineage>
</organism>
<evidence type="ECO:0000313" key="15">
    <source>
        <dbReference type="Proteomes" id="UP000228987"/>
    </source>
</evidence>
<dbReference type="Pfam" id="PF02779">
    <property type="entry name" value="Transket_pyr"/>
    <property type="match status" value="1"/>
</dbReference>
<dbReference type="CDD" id="cd07033">
    <property type="entry name" value="TPP_PYR_DXS_TK_like"/>
    <property type="match status" value="1"/>
</dbReference>
<comment type="catalytic activity">
    <reaction evidence="11">
        <text>D-glyceraldehyde 3-phosphate + pyruvate + H(+) = 1-deoxy-D-xylulose 5-phosphate + CO2</text>
        <dbReference type="Rhea" id="RHEA:12605"/>
        <dbReference type="ChEBI" id="CHEBI:15361"/>
        <dbReference type="ChEBI" id="CHEBI:15378"/>
        <dbReference type="ChEBI" id="CHEBI:16526"/>
        <dbReference type="ChEBI" id="CHEBI:57792"/>
        <dbReference type="ChEBI" id="CHEBI:59776"/>
        <dbReference type="EC" id="2.2.1.7"/>
    </reaction>
</comment>
<dbReference type="Proteomes" id="UP000228987">
    <property type="component" value="Unassembled WGS sequence"/>
</dbReference>
<dbReference type="EC" id="2.2.1.7" evidence="11"/>
<feature type="binding site" evidence="11">
    <location>
        <position position="185"/>
    </location>
    <ligand>
        <name>Mg(2+)</name>
        <dbReference type="ChEBI" id="CHEBI:18420"/>
    </ligand>
</feature>
<feature type="binding site" evidence="11">
    <location>
        <position position="156"/>
    </location>
    <ligand>
        <name>Mg(2+)</name>
        <dbReference type="ChEBI" id="CHEBI:18420"/>
    </ligand>
</feature>
<feature type="binding site" evidence="11">
    <location>
        <begin position="157"/>
        <end position="158"/>
    </location>
    <ligand>
        <name>thiamine diphosphate</name>
        <dbReference type="ChEBI" id="CHEBI:58937"/>
    </ligand>
</feature>
<keyword evidence="5 11" id="KW-0479">Metal-binding</keyword>
<dbReference type="Gene3D" id="3.40.50.920">
    <property type="match status" value="1"/>
</dbReference>
<dbReference type="InterPro" id="IPR020826">
    <property type="entry name" value="Transketolase_BS"/>
</dbReference>
<dbReference type="InterPro" id="IPR005475">
    <property type="entry name" value="Transketolase-like_Pyr-bd"/>
</dbReference>
<dbReference type="EMBL" id="NVWI01000001">
    <property type="protein sequence ID" value="PCJ43786.1"/>
    <property type="molecule type" value="Genomic_DNA"/>
</dbReference>
<dbReference type="AlphaFoldDB" id="A0A2A5CK91"/>
<comment type="subunit">
    <text evidence="3 11">Homodimer.</text>
</comment>
<dbReference type="GO" id="GO:0016114">
    <property type="term" value="P:terpenoid biosynthetic process"/>
    <property type="evidence" value="ECO:0007669"/>
    <property type="project" value="UniProtKB-UniRule"/>
</dbReference>
<evidence type="ECO:0000259" key="12">
    <source>
        <dbReference type="SMART" id="SM00861"/>
    </source>
</evidence>
<dbReference type="SUPFAM" id="SSF52518">
    <property type="entry name" value="Thiamin diphosphate-binding fold (THDP-binding)"/>
    <property type="match status" value="2"/>
</dbReference>
<dbReference type="EMBL" id="NVWI01000004">
    <property type="protein sequence ID" value="PCJ41836.1"/>
    <property type="molecule type" value="Genomic_DNA"/>
</dbReference>
<dbReference type="NCBIfam" id="NF003933">
    <property type="entry name" value="PRK05444.2-2"/>
    <property type="match status" value="1"/>
</dbReference>
<evidence type="ECO:0000256" key="3">
    <source>
        <dbReference type="ARBA" id="ARBA00011738"/>
    </source>
</evidence>
<dbReference type="GO" id="GO:0019288">
    <property type="term" value="P:isopentenyl diphosphate biosynthetic process, methylerythritol 4-phosphate pathway"/>
    <property type="evidence" value="ECO:0007669"/>
    <property type="project" value="TreeGrafter"/>
</dbReference>
<evidence type="ECO:0000313" key="14">
    <source>
        <dbReference type="EMBL" id="PCJ43786.1"/>
    </source>
</evidence>
<dbReference type="InterPro" id="IPR029061">
    <property type="entry name" value="THDP-binding"/>
</dbReference>
<dbReference type="InterPro" id="IPR005477">
    <property type="entry name" value="Dxylulose-5-P_synthase"/>
</dbReference>
<feature type="binding site" evidence="11">
    <location>
        <position position="84"/>
    </location>
    <ligand>
        <name>thiamine diphosphate</name>
        <dbReference type="ChEBI" id="CHEBI:58937"/>
    </ligand>
</feature>
<evidence type="ECO:0000256" key="9">
    <source>
        <dbReference type="ARBA" id="ARBA00023229"/>
    </source>
</evidence>